<feature type="compositionally biased region" description="Basic and acidic residues" evidence="1">
    <location>
        <begin position="41"/>
        <end position="52"/>
    </location>
</feature>
<dbReference type="eggNOG" id="ENOG502S79B">
    <property type="taxonomic scope" value="Eukaryota"/>
</dbReference>
<dbReference type="EMBL" id="AAXT01000003">
    <property type="protein sequence ID" value="EDO06212.1"/>
    <property type="molecule type" value="Genomic_DNA"/>
</dbReference>
<dbReference type="RefSeq" id="XP_001609780.1">
    <property type="nucleotide sequence ID" value="XM_001609730.1"/>
</dbReference>
<feature type="compositionally biased region" description="Low complexity" evidence="1">
    <location>
        <begin position="56"/>
        <end position="65"/>
    </location>
</feature>
<reference evidence="5" key="2">
    <citation type="journal article" date="2020" name="Data Brief">
        <title>Transcriptome dataset of Babesia bovis life stages within vertebrate and invertebrate hosts.</title>
        <authorList>
            <person name="Ueti M.W."/>
            <person name="Johnson W.C."/>
            <person name="Kappmeyer L.S."/>
            <person name="Herndon D.R."/>
            <person name="Mousel M.R."/>
            <person name="Reif K.E."/>
            <person name="Taus N.S."/>
            <person name="Ifeonu O.O."/>
            <person name="Silva J.C."/>
            <person name="Suarez C.E."/>
            <person name="Brayton K.A."/>
        </authorList>
    </citation>
    <scope>NUCLEOTIDE SEQUENCE [LARGE SCALE GENOMIC DNA]</scope>
</reference>
<dbReference type="KEGG" id="bbo:BBOV_II002570"/>
<evidence type="ECO:0000259" key="3">
    <source>
        <dbReference type="Pfam" id="PF07199"/>
    </source>
</evidence>
<dbReference type="Pfam" id="PF07199">
    <property type="entry name" value="DUF1411"/>
    <property type="match status" value="1"/>
</dbReference>
<keyword evidence="5" id="KW-1185">Reference proteome</keyword>
<gene>
    <name evidence="4" type="ORF">BBOV_II002570</name>
</gene>
<proteinExistence type="predicted"/>
<comment type="caution">
    <text evidence="4">The sequence shown here is derived from an EMBL/GenBank/DDBJ whole genome shotgun (WGS) entry which is preliminary data.</text>
</comment>
<accession>A7ATF1</accession>
<protein>
    <submittedName>
        <fullName evidence="4">Membrane protein, putative</fullName>
    </submittedName>
</protein>
<keyword evidence="2" id="KW-0732">Signal</keyword>
<evidence type="ECO:0000256" key="2">
    <source>
        <dbReference type="SAM" id="SignalP"/>
    </source>
</evidence>
<dbReference type="AlphaFoldDB" id="A7ATF1"/>
<reference evidence="4 5" key="1">
    <citation type="journal article" date="2007" name="PLoS Pathog.">
        <title>Genome sequence of Babesia bovis and comparative analysis of apicomplexan hemoprotozoa.</title>
        <authorList>
            <person name="Brayton K.A."/>
            <person name="Lau A.O.T."/>
            <person name="Herndon D.R."/>
            <person name="Hannick L."/>
            <person name="Kappmeyer L.S."/>
            <person name="Berens S.J."/>
            <person name="Bidwell S.L."/>
            <person name="Brown W.C."/>
            <person name="Crabtree J."/>
            <person name="Fadrosh D."/>
            <person name="Feldblum T."/>
            <person name="Forberger H.A."/>
            <person name="Haas B.J."/>
            <person name="Howell J.M."/>
            <person name="Khouri H."/>
            <person name="Koo H."/>
            <person name="Mann D.J."/>
            <person name="Norimine J."/>
            <person name="Paulsen I.T."/>
            <person name="Radune D."/>
            <person name="Ren Q."/>
            <person name="Smith R.K. Jr."/>
            <person name="Suarez C.E."/>
            <person name="White O."/>
            <person name="Wortman J.R."/>
            <person name="Knowles D.P. Jr."/>
            <person name="McElwain T.F."/>
            <person name="Nene V.M."/>
        </authorList>
    </citation>
    <scope>NUCLEOTIDE SEQUENCE [LARGE SCALE GENOMIC DNA]</scope>
    <source>
        <strain evidence="4">T2Bo</strain>
    </source>
</reference>
<feature type="chain" id="PRO_5002704838" evidence="2">
    <location>
        <begin position="37"/>
        <end position="244"/>
    </location>
</feature>
<reference evidence="5" key="3">
    <citation type="journal article" date="2021" name="Int. J. Parasitol.">
        <title>Comparative analysis of gene expression between Babesia bovis blood stages and kinetes allowed by improved genome annotation.</title>
        <authorList>
            <person name="Ueti M.W."/>
            <person name="Johnson W.C."/>
            <person name="Kappmeyer L.S."/>
            <person name="Herndon D.R."/>
            <person name="Mousel M.R."/>
            <person name="Reif K.E."/>
            <person name="Taus N.S."/>
            <person name="Ifeonu O.O."/>
            <person name="Silva J.C."/>
            <person name="Suarez C.E."/>
            <person name="Brayton K.A."/>
        </authorList>
    </citation>
    <scope>NUCLEOTIDE SEQUENCE [LARGE SCALE GENOMIC DNA]</scope>
</reference>
<feature type="domain" description="DUF1411" evidence="3">
    <location>
        <begin position="1"/>
        <end position="189"/>
    </location>
</feature>
<dbReference type="InterPro" id="IPR009850">
    <property type="entry name" value="DUF1411"/>
</dbReference>
<evidence type="ECO:0000313" key="5">
    <source>
        <dbReference type="Proteomes" id="UP000002173"/>
    </source>
</evidence>
<feature type="region of interest" description="Disordered" evidence="1">
    <location>
        <begin position="41"/>
        <end position="77"/>
    </location>
</feature>
<dbReference type="VEuPathDB" id="PiroplasmaDB:BBOV_II002570"/>
<evidence type="ECO:0000313" key="4">
    <source>
        <dbReference type="EMBL" id="EDO06212.1"/>
    </source>
</evidence>
<dbReference type="GeneID" id="5478009"/>
<name>A7ATF1_BABBO</name>
<organism evidence="4 5">
    <name type="scientific">Babesia bovis</name>
    <dbReference type="NCBI Taxonomy" id="5865"/>
    <lineage>
        <taxon>Eukaryota</taxon>
        <taxon>Sar</taxon>
        <taxon>Alveolata</taxon>
        <taxon>Apicomplexa</taxon>
        <taxon>Aconoidasida</taxon>
        <taxon>Piroplasmida</taxon>
        <taxon>Babesiidae</taxon>
        <taxon>Babesia</taxon>
    </lineage>
</organism>
<feature type="signal peptide" evidence="2">
    <location>
        <begin position="1"/>
        <end position="36"/>
    </location>
</feature>
<evidence type="ECO:0000256" key="1">
    <source>
        <dbReference type="SAM" id="MobiDB-lite"/>
    </source>
</evidence>
<dbReference type="Proteomes" id="UP000002173">
    <property type="component" value="Unassembled WGS sequence"/>
</dbReference>
<dbReference type="InParanoid" id="A7ATF1"/>
<sequence>MSGYLVCKSGFGLGKVAKLMLASVVVLSSLSTNVWADKAEAPKKPVEKKKEGGLSSGSSKENSQKLPPQNYPSIITTNNTEKTSLNDLSVSIGPAQNSYLFWIKKGDVDLSVLKERISVLLNIVTNYGPGTPGFGISENIVEFFNKRGSIDVPEDIARDLCRLPSGKMILYSWTCFTDMFARFIAELLTVNAYGELPKTKDEMKEFVKAFGNQNPKDYYKSRHDSFDKIRKHISSSLGRKPNFE</sequence>